<dbReference type="Gene3D" id="3.40.50.300">
    <property type="entry name" value="P-loop containing nucleotide triphosphate hydrolases"/>
    <property type="match status" value="1"/>
</dbReference>
<evidence type="ECO:0000259" key="4">
    <source>
        <dbReference type="PROSITE" id="PS50893"/>
    </source>
</evidence>
<dbReference type="EMBL" id="MDTU01000001">
    <property type="protein sequence ID" value="ODN42504.1"/>
    <property type="molecule type" value="Genomic_DNA"/>
</dbReference>
<dbReference type="PANTHER" id="PTHR43023">
    <property type="entry name" value="PROTEIN TRIGALACTOSYLDIACYLGLYCEROL 3, CHLOROPLASTIC"/>
    <property type="match status" value="1"/>
</dbReference>
<dbReference type="InterPro" id="IPR017871">
    <property type="entry name" value="ABC_transporter-like_CS"/>
</dbReference>
<dbReference type="CDD" id="cd03261">
    <property type="entry name" value="ABC_Org_Solvent_Resistant"/>
    <property type="match status" value="1"/>
</dbReference>
<keyword evidence="1" id="KW-0813">Transport</keyword>
<dbReference type="InterPro" id="IPR003439">
    <property type="entry name" value="ABC_transporter-like_ATP-bd"/>
</dbReference>
<evidence type="ECO:0000256" key="2">
    <source>
        <dbReference type="ARBA" id="ARBA00022741"/>
    </source>
</evidence>
<dbReference type="PANTHER" id="PTHR43023:SF6">
    <property type="entry name" value="INTERMEMBRANE PHOSPHOLIPID TRANSPORT SYSTEM ATP-BINDING PROTEIN MLAF"/>
    <property type="match status" value="1"/>
</dbReference>
<dbReference type="SUPFAM" id="SSF52540">
    <property type="entry name" value="P-loop containing nucleoside triphosphate hydrolases"/>
    <property type="match status" value="1"/>
</dbReference>
<organism evidence="5 6">
    <name type="scientific">Piscirickettsia litoralis</name>
    <dbReference type="NCBI Taxonomy" id="1891921"/>
    <lineage>
        <taxon>Bacteria</taxon>
        <taxon>Pseudomonadati</taxon>
        <taxon>Pseudomonadota</taxon>
        <taxon>Gammaproteobacteria</taxon>
        <taxon>Thiotrichales</taxon>
        <taxon>Piscirickettsiaceae</taxon>
        <taxon>Piscirickettsia</taxon>
    </lineage>
</organism>
<dbReference type="InterPro" id="IPR027417">
    <property type="entry name" value="P-loop_NTPase"/>
</dbReference>
<feature type="domain" description="ABC transporter" evidence="4">
    <location>
        <begin position="7"/>
        <end position="243"/>
    </location>
</feature>
<evidence type="ECO:0000313" key="6">
    <source>
        <dbReference type="Proteomes" id="UP000094329"/>
    </source>
</evidence>
<evidence type="ECO:0000313" key="5">
    <source>
        <dbReference type="EMBL" id="ODN42504.1"/>
    </source>
</evidence>
<keyword evidence="6" id="KW-1185">Reference proteome</keyword>
<dbReference type="Proteomes" id="UP000094329">
    <property type="component" value="Unassembled WGS sequence"/>
</dbReference>
<dbReference type="PROSITE" id="PS50893">
    <property type="entry name" value="ABC_TRANSPORTER_2"/>
    <property type="match status" value="1"/>
</dbReference>
<keyword evidence="2" id="KW-0547">Nucleotide-binding</keyword>
<proteinExistence type="predicted"/>
<gene>
    <name evidence="5" type="ORF">BGC07_05655</name>
</gene>
<dbReference type="InterPro" id="IPR003593">
    <property type="entry name" value="AAA+_ATPase"/>
</dbReference>
<reference evidence="5 6" key="1">
    <citation type="submission" date="2016-08" db="EMBL/GenBank/DDBJ databases">
        <title>Draft genome sequence of Candidatus Piscirickettsia litoralis, from seawater.</title>
        <authorList>
            <person name="Wan X."/>
            <person name="Lee A.J."/>
            <person name="Hou S."/>
            <person name="Donachie S.P."/>
        </authorList>
    </citation>
    <scope>NUCLEOTIDE SEQUENCE [LARGE SCALE GENOMIC DNA]</scope>
    <source>
        <strain evidence="5 6">Y2</strain>
    </source>
</reference>
<sequence>MADECLVEVNDVHYQVGHRQIFRGASLKFPKGKVIAVMGPSGTGKTTLLRLIGGQIQPNQGSVKLFGRDIATLKRKELYALRRDIGMLFQQGGLFTDISVYENVVFPLREHTDLAEEVLYEIALMKLEAVGLRGARDLMPTELSGGMARRVALARAIAFDPQLVLYDEPFTGLDPVAKGVIVKLIRELNDALGLTSILVSHDVDDVLAIADEIYIIANGQVIGYGSPDVLQRSDSPLVQQFLQGVADGPVAFHYPAVPYEQDLIGG</sequence>
<accession>A0ABX3A1J0</accession>
<dbReference type="GO" id="GO:0005524">
    <property type="term" value="F:ATP binding"/>
    <property type="evidence" value="ECO:0007669"/>
    <property type="project" value="UniProtKB-KW"/>
</dbReference>
<dbReference type="PROSITE" id="PS00211">
    <property type="entry name" value="ABC_TRANSPORTER_1"/>
    <property type="match status" value="1"/>
</dbReference>
<keyword evidence="3 5" id="KW-0067">ATP-binding</keyword>
<dbReference type="RefSeq" id="WP_069312301.1">
    <property type="nucleotide sequence ID" value="NZ_MDTU01000001.1"/>
</dbReference>
<evidence type="ECO:0000256" key="1">
    <source>
        <dbReference type="ARBA" id="ARBA00022448"/>
    </source>
</evidence>
<evidence type="ECO:0000256" key="3">
    <source>
        <dbReference type="ARBA" id="ARBA00022840"/>
    </source>
</evidence>
<dbReference type="Pfam" id="PF00005">
    <property type="entry name" value="ABC_tran"/>
    <property type="match status" value="1"/>
</dbReference>
<name>A0ABX3A1J0_9GAMM</name>
<protein>
    <submittedName>
        <fullName evidence="5">ABC transporter ATP-binding protein</fullName>
    </submittedName>
</protein>
<comment type="caution">
    <text evidence="5">The sequence shown here is derived from an EMBL/GenBank/DDBJ whole genome shotgun (WGS) entry which is preliminary data.</text>
</comment>
<dbReference type="SMART" id="SM00382">
    <property type="entry name" value="AAA"/>
    <property type="match status" value="1"/>
</dbReference>